<keyword evidence="6" id="KW-0547">Nucleotide-binding</keyword>
<comment type="cofactor">
    <cofactor evidence="1">
        <name>Mg(2+)</name>
        <dbReference type="ChEBI" id="CHEBI:18420"/>
    </cofactor>
</comment>
<name>A0A6L9SHQ7_9ACTN</name>
<evidence type="ECO:0000259" key="10">
    <source>
        <dbReference type="PROSITE" id="PS50943"/>
    </source>
</evidence>
<dbReference type="GO" id="GO:0005524">
    <property type="term" value="F:ATP binding"/>
    <property type="evidence" value="ECO:0007669"/>
    <property type="project" value="UniProtKB-KW"/>
</dbReference>
<dbReference type="Gene3D" id="1.10.260.40">
    <property type="entry name" value="lambda repressor-like DNA-binding domains"/>
    <property type="match status" value="1"/>
</dbReference>
<evidence type="ECO:0000256" key="2">
    <source>
        <dbReference type="ARBA" id="ARBA00022649"/>
    </source>
</evidence>
<dbReference type="EMBL" id="JAAGOA010000039">
    <property type="protein sequence ID" value="NEE04657.1"/>
    <property type="molecule type" value="Genomic_DNA"/>
</dbReference>
<evidence type="ECO:0000256" key="9">
    <source>
        <dbReference type="ARBA" id="ARBA00038276"/>
    </source>
</evidence>
<dbReference type="SUPFAM" id="SSF47413">
    <property type="entry name" value="lambda repressor-like DNA-binding domains"/>
    <property type="match status" value="1"/>
</dbReference>
<dbReference type="PANTHER" id="PTHR33571">
    <property type="entry name" value="SSL8005 PROTEIN"/>
    <property type="match status" value="1"/>
</dbReference>
<evidence type="ECO:0000256" key="1">
    <source>
        <dbReference type="ARBA" id="ARBA00001946"/>
    </source>
</evidence>
<gene>
    <name evidence="11" type="ORF">G1H10_31285</name>
</gene>
<dbReference type="GO" id="GO:0016779">
    <property type="term" value="F:nucleotidyltransferase activity"/>
    <property type="evidence" value="ECO:0007669"/>
    <property type="project" value="UniProtKB-KW"/>
</dbReference>
<sequence>MLREARRRANLSQMELARRAGVTQSVVSAYESGQRQPALPTLARLIEATGHDIDLVLRPREAPLHQSSGPLASKVHAHRAELRKAAAKYGASNLRLFGSVARGEESESSDVDLLADFSPGTSLFTLARLRRDLEAILDAPVDIVPASDLKPGVRADVERDLVLL</sequence>
<reference evidence="11 12" key="1">
    <citation type="submission" date="2020-02" db="EMBL/GenBank/DDBJ databases">
        <authorList>
            <person name="Li X.-J."/>
            <person name="Han X.-M."/>
        </authorList>
    </citation>
    <scope>NUCLEOTIDE SEQUENCE [LARGE SCALE GENOMIC DNA]</scope>
    <source>
        <strain evidence="11 12">CCTCC AB 2017055</strain>
    </source>
</reference>
<dbReference type="InterPro" id="IPR043519">
    <property type="entry name" value="NT_sf"/>
</dbReference>
<dbReference type="CDD" id="cd00093">
    <property type="entry name" value="HTH_XRE"/>
    <property type="match status" value="1"/>
</dbReference>
<keyword evidence="4" id="KW-0548">Nucleotidyltransferase</keyword>
<dbReference type="PANTHER" id="PTHR33571:SF12">
    <property type="entry name" value="BSL3053 PROTEIN"/>
    <property type="match status" value="1"/>
</dbReference>
<dbReference type="AlphaFoldDB" id="A0A6L9SHQ7"/>
<dbReference type="Pfam" id="PF01909">
    <property type="entry name" value="NTP_transf_2"/>
    <property type="match status" value="1"/>
</dbReference>
<evidence type="ECO:0000313" key="11">
    <source>
        <dbReference type="EMBL" id="NEE04657.1"/>
    </source>
</evidence>
<evidence type="ECO:0000313" key="12">
    <source>
        <dbReference type="Proteomes" id="UP000475214"/>
    </source>
</evidence>
<dbReference type="SMART" id="SM00530">
    <property type="entry name" value="HTH_XRE"/>
    <property type="match status" value="1"/>
</dbReference>
<dbReference type="GO" id="GO:0003677">
    <property type="term" value="F:DNA binding"/>
    <property type="evidence" value="ECO:0007669"/>
    <property type="project" value="InterPro"/>
</dbReference>
<dbReference type="InterPro" id="IPR001387">
    <property type="entry name" value="Cro/C1-type_HTH"/>
</dbReference>
<comment type="caution">
    <text evidence="11">The sequence shown here is derived from an EMBL/GenBank/DDBJ whole genome shotgun (WGS) entry which is preliminary data.</text>
</comment>
<feature type="domain" description="HTH cro/C1-type" evidence="10">
    <location>
        <begin position="2"/>
        <end position="56"/>
    </location>
</feature>
<dbReference type="Pfam" id="PF01381">
    <property type="entry name" value="HTH_3"/>
    <property type="match status" value="1"/>
</dbReference>
<keyword evidence="8" id="KW-0460">Magnesium</keyword>
<proteinExistence type="inferred from homology"/>
<dbReference type="GO" id="GO:0046872">
    <property type="term" value="F:metal ion binding"/>
    <property type="evidence" value="ECO:0007669"/>
    <property type="project" value="UniProtKB-KW"/>
</dbReference>
<comment type="similarity">
    <text evidence="9">Belongs to the MntA antitoxin family.</text>
</comment>
<evidence type="ECO:0000256" key="8">
    <source>
        <dbReference type="ARBA" id="ARBA00022842"/>
    </source>
</evidence>
<evidence type="ECO:0000256" key="6">
    <source>
        <dbReference type="ARBA" id="ARBA00022741"/>
    </source>
</evidence>
<dbReference type="InterPro" id="IPR052038">
    <property type="entry name" value="Type-VII_TA_antitoxin"/>
</dbReference>
<keyword evidence="7" id="KW-0067">ATP-binding</keyword>
<organism evidence="11 12">
    <name type="scientific">Phytoactinopolyspora halotolerans</name>
    <dbReference type="NCBI Taxonomy" id="1981512"/>
    <lineage>
        <taxon>Bacteria</taxon>
        <taxon>Bacillati</taxon>
        <taxon>Actinomycetota</taxon>
        <taxon>Actinomycetes</taxon>
        <taxon>Jiangellales</taxon>
        <taxon>Jiangellaceae</taxon>
        <taxon>Phytoactinopolyspora</taxon>
    </lineage>
</organism>
<dbReference type="InterPro" id="IPR010982">
    <property type="entry name" value="Lambda_DNA-bd_dom_sf"/>
</dbReference>
<keyword evidence="2" id="KW-1277">Toxin-antitoxin system</keyword>
<dbReference type="PROSITE" id="PS50943">
    <property type="entry name" value="HTH_CROC1"/>
    <property type="match status" value="1"/>
</dbReference>
<keyword evidence="12" id="KW-1185">Reference proteome</keyword>
<dbReference type="Proteomes" id="UP000475214">
    <property type="component" value="Unassembled WGS sequence"/>
</dbReference>
<keyword evidence="3" id="KW-0808">Transferase</keyword>
<evidence type="ECO:0000256" key="5">
    <source>
        <dbReference type="ARBA" id="ARBA00022723"/>
    </source>
</evidence>
<accession>A0A6L9SHQ7</accession>
<dbReference type="CDD" id="cd05403">
    <property type="entry name" value="NT_KNTase_like"/>
    <property type="match status" value="1"/>
</dbReference>
<dbReference type="InterPro" id="IPR002934">
    <property type="entry name" value="Polymerase_NTP_transf_dom"/>
</dbReference>
<protein>
    <submittedName>
        <fullName evidence="11">Helix-turn-helix domain-containing protein</fullName>
    </submittedName>
</protein>
<dbReference type="SUPFAM" id="SSF81301">
    <property type="entry name" value="Nucleotidyltransferase"/>
    <property type="match status" value="1"/>
</dbReference>
<evidence type="ECO:0000256" key="7">
    <source>
        <dbReference type="ARBA" id="ARBA00022840"/>
    </source>
</evidence>
<evidence type="ECO:0000256" key="3">
    <source>
        <dbReference type="ARBA" id="ARBA00022679"/>
    </source>
</evidence>
<evidence type="ECO:0000256" key="4">
    <source>
        <dbReference type="ARBA" id="ARBA00022695"/>
    </source>
</evidence>
<dbReference type="Gene3D" id="3.30.460.10">
    <property type="entry name" value="Beta Polymerase, domain 2"/>
    <property type="match status" value="1"/>
</dbReference>
<keyword evidence="5" id="KW-0479">Metal-binding</keyword>